<evidence type="ECO:0000313" key="6">
    <source>
        <dbReference type="EMBL" id="MBT2989379.1"/>
    </source>
</evidence>
<dbReference type="Gene3D" id="3.40.50.150">
    <property type="entry name" value="Vaccinia Virus protein VP39"/>
    <property type="match status" value="1"/>
</dbReference>
<keyword evidence="2 4" id="KW-0808">Transferase</keyword>
<keyword evidence="3 4" id="KW-0949">S-adenosyl-L-methionine</keyword>
<dbReference type="HAMAP" id="MF_02125">
    <property type="entry name" value="L3_methyltr_PrmB"/>
    <property type="match status" value="1"/>
</dbReference>
<accession>A0A944MAW6</accession>
<evidence type="ECO:0000256" key="3">
    <source>
        <dbReference type="ARBA" id="ARBA00022691"/>
    </source>
</evidence>
<comment type="catalytic activity">
    <reaction evidence="4">
        <text>L-glutaminyl-[ribosomal protein uL3] + S-adenosyl-L-methionine = N(5)-methyl-L-glutaminyl-[ribosomal protein uL3] + S-adenosyl-L-homocysteine + H(+)</text>
        <dbReference type="Rhea" id="RHEA:45020"/>
        <dbReference type="Rhea" id="RHEA-COMP:11063"/>
        <dbReference type="Rhea" id="RHEA-COMP:11064"/>
        <dbReference type="ChEBI" id="CHEBI:15378"/>
        <dbReference type="ChEBI" id="CHEBI:30011"/>
        <dbReference type="ChEBI" id="CHEBI:57856"/>
        <dbReference type="ChEBI" id="CHEBI:59789"/>
        <dbReference type="ChEBI" id="CHEBI:61891"/>
        <dbReference type="EC" id="2.1.1.298"/>
    </reaction>
</comment>
<dbReference type="Pfam" id="PF05175">
    <property type="entry name" value="MTS"/>
    <property type="match status" value="1"/>
</dbReference>
<dbReference type="NCBIfam" id="TIGR00536">
    <property type="entry name" value="hemK_fam"/>
    <property type="match status" value="1"/>
</dbReference>
<comment type="function">
    <text evidence="4">Methylates ribosomal protein uL3 on a specific glutamine residue.</text>
</comment>
<comment type="similarity">
    <text evidence="4">Belongs to the protein N5-glutamine methyltransferase family. PrmB subfamily.</text>
</comment>
<dbReference type="InterPro" id="IPR007848">
    <property type="entry name" value="Small_mtfrase_dom"/>
</dbReference>
<dbReference type="GO" id="GO:0005829">
    <property type="term" value="C:cytosol"/>
    <property type="evidence" value="ECO:0007669"/>
    <property type="project" value="TreeGrafter"/>
</dbReference>
<dbReference type="Proteomes" id="UP000770889">
    <property type="component" value="Unassembled WGS sequence"/>
</dbReference>
<keyword evidence="6" id="KW-0687">Ribonucleoprotein</keyword>
<evidence type="ECO:0000259" key="5">
    <source>
        <dbReference type="Pfam" id="PF05175"/>
    </source>
</evidence>
<dbReference type="SUPFAM" id="SSF53335">
    <property type="entry name" value="S-adenosyl-L-methionine-dependent methyltransferases"/>
    <property type="match status" value="1"/>
</dbReference>
<dbReference type="EMBL" id="JAHHGM010000008">
    <property type="protein sequence ID" value="MBT2989379.1"/>
    <property type="molecule type" value="Genomic_DNA"/>
</dbReference>
<gene>
    <name evidence="4 6" type="primary">prmB</name>
    <name evidence="6" type="ORF">KME65_10495</name>
</gene>
<dbReference type="InterPro" id="IPR017127">
    <property type="entry name" value="Ribosome_uL3_MTase"/>
</dbReference>
<dbReference type="CDD" id="cd02440">
    <property type="entry name" value="AdoMet_MTases"/>
    <property type="match status" value="1"/>
</dbReference>
<dbReference type="InterPro" id="IPR004556">
    <property type="entry name" value="HemK-like"/>
</dbReference>
<dbReference type="InterPro" id="IPR002052">
    <property type="entry name" value="DNA_methylase_N6_adenine_CS"/>
</dbReference>
<dbReference type="PANTHER" id="PTHR47806">
    <property type="entry name" value="50S RIBOSOMAL PROTEIN L3 GLUTAMINE METHYLTRANSFERASE"/>
    <property type="match status" value="1"/>
</dbReference>
<evidence type="ECO:0000256" key="1">
    <source>
        <dbReference type="ARBA" id="ARBA00022603"/>
    </source>
</evidence>
<evidence type="ECO:0000256" key="2">
    <source>
        <dbReference type="ARBA" id="ARBA00022679"/>
    </source>
</evidence>
<protein>
    <recommendedName>
        <fullName evidence="4">Ribosomal protein uL3 glutamine methyltransferase</fullName>
        <shortName evidence="4">uL3 MTase</shortName>
        <ecNumber evidence="4">2.1.1.298</ecNumber>
    </recommendedName>
    <alternativeName>
        <fullName evidence="4">N5-glutamine methyltransferase PrmB</fullName>
    </alternativeName>
</protein>
<keyword evidence="6" id="KW-0689">Ribosomal protein</keyword>
<dbReference type="GO" id="GO:0032259">
    <property type="term" value="P:methylation"/>
    <property type="evidence" value="ECO:0007669"/>
    <property type="project" value="UniProtKB-KW"/>
</dbReference>
<organism evidence="6 7">
    <name type="scientific">Candidatus Thiodiazotropha taylori</name>
    <dbReference type="NCBI Taxonomy" id="2792791"/>
    <lineage>
        <taxon>Bacteria</taxon>
        <taxon>Pseudomonadati</taxon>
        <taxon>Pseudomonadota</taxon>
        <taxon>Gammaproteobacteria</taxon>
        <taxon>Chromatiales</taxon>
        <taxon>Sedimenticolaceae</taxon>
        <taxon>Candidatus Thiodiazotropha</taxon>
    </lineage>
</organism>
<dbReference type="PANTHER" id="PTHR47806:SF1">
    <property type="entry name" value="RIBOSOMAL PROTEIN UL3 GLUTAMINE METHYLTRANSFERASE"/>
    <property type="match status" value="1"/>
</dbReference>
<dbReference type="GO" id="GO:0036009">
    <property type="term" value="F:protein-glutamine N-methyltransferase activity"/>
    <property type="evidence" value="ECO:0007669"/>
    <property type="project" value="UniProtKB-UniRule"/>
</dbReference>
<dbReference type="AlphaFoldDB" id="A0A944MAW6"/>
<sequence length="291" mass="32351">MQTLTTIADFIRWGASRFAEARLFFGHGTDNALDEAVALVLGALHLPPDLPAGWFGSRLTAAERQRVSDLITRRIEERIPLPYLLGEAWFAGMRFHVNERVLIPRSPIAELIERGYSPWLEPAAPQILDLCCGSGCIGIATAAYLPDSQVDLVDISTDVLVVAQQNVAEYGLQERVAIHRSDLLEDLPPKQYDLIVSNPPYVGEAEMEELPEEYRHEPVLALQANENGLEIVQRILQQAGRYLTPQGILIVEVGNSAELVVDRYPRLPFVWLDFERGGEGVFLLTAADLAE</sequence>
<dbReference type="NCBIfam" id="TIGR03533">
    <property type="entry name" value="L3_gln_methyl"/>
    <property type="match status" value="1"/>
</dbReference>
<dbReference type="InterPro" id="IPR029063">
    <property type="entry name" value="SAM-dependent_MTases_sf"/>
</dbReference>
<comment type="caution">
    <text evidence="6">The sequence shown here is derived from an EMBL/GenBank/DDBJ whole genome shotgun (WGS) entry which is preliminary data.</text>
</comment>
<feature type="domain" description="Methyltransferase small" evidence="5">
    <location>
        <begin position="124"/>
        <end position="206"/>
    </location>
</feature>
<evidence type="ECO:0000256" key="4">
    <source>
        <dbReference type="HAMAP-Rule" id="MF_02125"/>
    </source>
</evidence>
<proteinExistence type="inferred from homology"/>
<dbReference type="EC" id="2.1.1.298" evidence="4"/>
<dbReference type="GO" id="GO:0005840">
    <property type="term" value="C:ribosome"/>
    <property type="evidence" value="ECO:0007669"/>
    <property type="project" value="UniProtKB-KW"/>
</dbReference>
<dbReference type="GO" id="GO:0003676">
    <property type="term" value="F:nucleic acid binding"/>
    <property type="evidence" value="ECO:0007669"/>
    <property type="project" value="InterPro"/>
</dbReference>
<dbReference type="Gene3D" id="1.10.8.10">
    <property type="entry name" value="DNA helicase RuvA subunit, C-terminal domain"/>
    <property type="match status" value="1"/>
</dbReference>
<reference evidence="6 7" key="1">
    <citation type="submission" date="2021-05" db="EMBL/GenBank/DDBJ databases">
        <title>Genetic and Functional Diversity in Clade A Lucinid endosymbionts from the Bahamas.</title>
        <authorList>
            <person name="Giani N.M."/>
            <person name="Engel A.S."/>
            <person name="Campbell B.J."/>
        </authorList>
    </citation>
    <scope>NUCLEOTIDE SEQUENCE [LARGE SCALE GENOMIC DNA]</scope>
    <source>
        <strain evidence="6">LUC16012Gg_MoonRockCtena</strain>
    </source>
</reference>
<dbReference type="PROSITE" id="PS00092">
    <property type="entry name" value="N6_MTASE"/>
    <property type="match status" value="1"/>
</dbReference>
<name>A0A944MAW6_9GAMM</name>
<evidence type="ECO:0000313" key="7">
    <source>
        <dbReference type="Proteomes" id="UP000770889"/>
    </source>
</evidence>
<keyword evidence="1 4" id="KW-0489">Methyltransferase</keyword>
<dbReference type="PIRSF" id="PIRSF037167">
    <property type="entry name" value="Mtase_YfcB_prd"/>
    <property type="match status" value="1"/>
</dbReference>